<dbReference type="Proteomes" id="UP000001631">
    <property type="component" value="Unassembled WGS sequence"/>
</dbReference>
<organism evidence="1 2">
    <name type="scientific">Ajellomyces capsulatus (strain G186AR / H82 / ATCC MYA-2454 / RMSCC 2432)</name>
    <name type="common">Darling's disease fungus</name>
    <name type="synonym">Histoplasma capsulatum</name>
    <dbReference type="NCBI Taxonomy" id="447093"/>
    <lineage>
        <taxon>Eukaryota</taxon>
        <taxon>Fungi</taxon>
        <taxon>Dikarya</taxon>
        <taxon>Ascomycota</taxon>
        <taxon>Pezizomycotina</taxon>
        <taxon>Eurotiomycetes</taxon>
        <taxon>Eurotiomycetidae</taxon>
        <taxon>Onygenales</taxon>
        <taxon>Ajellomycetaceae</taxon>
        <taxon>Histoplasma</taxon>
    </lineage>
</organism>
<dbReference type="RefSeq" id="XP_045286222.1">
    <property type="nucleotide sequence ID" value="XM_045433054.1"/>
</dbReference>
<evidence type="ECO:0000313" key="2">
    <source>
        <dbReference type="Proteomes" id="UP000001631"/>
    </source>
</evidence>
<proteinExistence type="predicted"/>
<dbReference type="InParanoid" id="C0NS75"/>
<accession>C0NS75</accession>
<gene>
    <name evidence="1" type="ORF">HCBG_06005</name>
</gene>
<dbReference type="AlphaFoldDB" id="C0NS75"/>
<keyword evidence="2" id="KW-1185">Reference proteome</keyword>
<evidence type="ECO:0000313" key="1">
    <source>
        <dbReference type="EMBL" id="EEH05741.1"/>
    </source>
</evidence>
<dbReference type="HOGENOM" id="CLU_2145147_0_0_1"/>
<sequence>MEAPSSCFKILAAANGLEGSSSDFEGEHEVFVSNKEGGKFNLCYEFTSCCSIVGKRQDYEAHNPRVSDGASYSSKWALVAERSCPEMEDDEGRSSDGRMKTGNRAKHFAVRY</sequence>
<protein>
    <submittedName>
        <fullName evidence="1">Uncharacterized protein</fullName>
    </submittedName>
</protein>
<dbReference type="GeneID" id="69039021"/>
<name>C0NS75_AJECG</name>
<dbReference type="EMBL" id="GG663370">
    <property type="protein sequence ID" value="EEH05741.1"/>
    <property type="molecule type" value="Genomic_DNA"/>
</dbReference>
<reference evidence="1" key="1">
    <citation type="submission" date="2009-02" db="EMBL/GenBank/DDBJ databases">
        <title>The Genome Sequence of Ajellomyces capsulatus strain G186AR.</title>
        <authorList>
            <consortium name="The Broad Institute Genome Sequencing Platform"/>
            <person name="Champion M."/>
            <person name="Cuomo C."/>
            <person name="Ma L.-J."/>
            <person name="Henn M.R."/>
            <person name="Sil A."/>
            <person name="Goldman B."/>
            <person name="Young S.K."/>
            <person name="Kodira C.D."/>
            <person name="Zeng Q."/>
            <person name="Koehrsen M."/>
            <person name="Alvarado L."/>
            <person name="Berlin A."/>
            <person name="Borenstein D."/>
            <person name="Chen Z."/>
            <person name="Engels R."/>
            <person name="Freedman E."/>
            <person name="Gellesch M."/>
            <person name="Goldberg J."/>
            <person name="Griggs A."/>
            <person name="Gujja S."/>
            <person name="Heiman D."/>
            <person name="Hepburn T."/>
            <person name="Howarth C."/>
            <person name="Jen D."/>
            <person name="Larson L."/>
            <person name="Lewis B."/>
            <person name="Mehta T."/>
            <person name="Park D."/>
            <person name="Pearson M."/>
            <person name="Roberts A."/>
            <person name="Saif S."/>
            <person name="Shea T."/>
            <person name="Shenoy N."/>
            <person name="Sisk P."/>
            <person name="Stolte C."/>
            <person name="Sykes S."/>
            <person name="Walk T."/>
            <person name="White J."/>
            <person name="Yandava C."/>
            <person name="Klein B."/>
            <person name="McEwen J.G."/>
            <person name="Puccia R."/>
            <person name="Goldman G.H."/>
            <person name="Felipe M.S."/>
            <person name="Nino-Vega G."/>
            <person name="San-Blas G."/>
            <person name="Taylor J."/>
            <person name="Mendoza L."/>
            <person name="Galagan J."/>
            <person name="Nusbaum C."/>
            <person name="Birren B."/>
        </authorList>
    </citation>
    <scope>NUCLEOTIDE SEQUENCE</scope>
    <source>
        <strain evidence="1">G186AR</strain>
    </source>
</reference>